<dbReference type="Pfam" id="PF05658">
    <property type="entry name" value="YadA_head"/>
    <property type="match status" value="9"/>
</dbReference>
<feature type="domain" description="Trimeric autotransporter adhesin YadA-like stalk" evidence="3">
    <location>
        <begin position="416"/>
        <end position="453"/>
    </location>
</feature>
<dbReference type="InterPro" id="IPR008635">
    <property type="entry name" value="Coiled_stalk_dom"/>
</dbReference>
<gene>
    <name evidence="5" type="ORF">J3491_11585</name>
</gene>
<feature type="domain" description="Trimeric autotransporter adhesin YadA-like stalk" evidence="3">
    <location>
        <begin position="703"/>
        <end position="741"/>
    </location>
</feature>
<feature type="domain" description="Trimeric autotransporter adhesin YadA-like stalk" evidence="3">
    <location>
        <begin position="330"/>
        <end position="374"/>
    </location>
</feature>
<feature type="domain" description="Trimeric autotransporter adhesin YadA-like head" evidence="2">
    <location>
        <begin position="258"/>
        <end position="283"/>
    </location>
</feature>
<reference evidence="5 6" key="1">
    <citation type="submission" date="2021-03" db="EMBL/GenBank/DDBJ databases">
        <authorList>
            <person name="Shang D.-D."/>
            <person name="Du Z.-J."/>
            <person name="Chen G.-J."/>
        </authorList>
    </citation>
    <scope>NUCLEOTIDE SEQUENCE [LARGE SCALE GENOMIC DNA]</scope>
    <source>
        <strain evidence="5 6">F2608</strain>
    </source>
</reference>
<dbReference type="Proteomes" id="UP000664161">
    <property type="component" value="Unassembled WGS sequence"/>
</dbReference>
<feature type="domain" description="Trimeric autotransporter adhesin YadA-like head" evidence="2">
    <location>
        <begin position="562"/>
        <end position="582"/>
    </location>
</feature>
<dbReference type="InterPro" id="IPR008640">
    <property type="entry name" value="Adhesin_Head_dom"/>
</dbReference>
<feature type="domain" description="Trimeric autotransporter adhesin YadA-like head" evidence="2">
    <location>
        <begin position="504"/>
        <end position="526"/>
    </location>
</feature>
<dbReference type="Gene3D" id="2.150.10.10">
    <property type="entry name" value="Serralysin-like metalloprotease, C-terminal"/>
    <property type="match status" value="4"/>
</dbReference>
<proteinExistence type="predicted"/>
<dbReference type="AlphaFoldDB" id="A0AAW4IR75"/>
<feature type="non-terminal residue" evidence="5">
    <location>
        <position position="762"/>
    </location>
</feature>
<dbReference type="Pfam" id="PF05662">
    <property type="entry name" value="YadA_stalk"/>
    <property type="match status" value="3"/>
</dbReference>
<feature type="region of interest" description="Disordered" evidence="1">
    <location>
        <begin position="166"/>
        <end position="185"/>
    </location>
</feature>
<evidence type="ECO:0000259" key="2">
    <source>
        <dbReference type="Pfam" id="PF05658"/>
    </source>
</evidence>
<evidence type="ECO:0000259" key="4">
    <source>
        <dbReference type="Pfam" id="PF13018"/>
    </source>
</evidence>
<dbReference type="EMBL" id="JAGBKN010000040">
    <property type="protein sequence ID" value="MBO1517969.1"/>
    <property type="molecule type" value="Genomic_DNA"/>
</dbReference>
<feature type="domain" description="Trimeric autotransporter adhesin YadA-like head" evidence="2">
    <location>
        <begin position="607"/>
        <end position="631"/>
    </location>
</feature>
<evidence type="ECO:0008006" key="7">
    <source>
        <dbReference type="Google" id="ProtNLM"/>
    </source>
</evidence>
<dbReference type="InterPro" id="IPR011049">
    <property type="entry name" value="Serralysin-like_metalloprot_C"/>
</dbReference>
<dbReference type="RefSeq" id="WP_207970316.1">
    <property type="nucleotide sequence ID" value="NZ_JAGBKN010000040.1"/>
</dbReference>
<dbReference type="InterPro" id="IPR024973">
    <property type="entry name" value="ESPR"/>
</dbReference>
<evidence type="ECO:0000259" key="3">
    <source>
        <dbReference type="Pfam" id="PF05662"/>
    </source>
</evidence>
<accession>A0AAW4IR75</accession>
<dbReference type="CDD" id="cd12820">
    <property type="entry name" value="LbR_YadA-like"/>
    <property type="match status" value="1"/>
</dbReference>
<evidence type="ECO:0000313" key="6">
    <source>
        <dbReference type="Proteomes" id="UP000664161"/>
    </source>
</evidence>
<feature type="domain" description="Trimeric autotransporter adhesin YadA-like head" evidence="2">
    <location>
        <begin position="533"/>
        <end position="555"/>
    </location>
</feature>
<dbReference type="Gene3D" id="1.20.5.170">
    <property type="match status" value="1"/>
</dbReference>
<feature type="domain" description="Trimeric autotransporter adhesin YadA-like head" evidence="2">
    <location>
        <begin position="131"/>
        <end position="154"/>
    </location>
</feature>
<dbReference type="Gene3D" id="6.10.250.2040">
    <property type="match status" value="1"/>
</dbReference>
<dbReference type="GO" id="GO:0019867">
    <property type="term" value="C:outer membrane"/>
    <property type="evidence" value="ECO:0007669"/>
    <property type="project" value="InterPro"/>
</dbReference>
<comment type="caution">
    <text evidence="5">The sequence shown here is derived from an EMBL/GenBank/DDBJ whole genome shotgun (WGS) entry which is preliminary data.</text>
</comment>
<name>A0AAW4IR75_9GAMM</name>
<feature type="domain" description="ESPR" evidence="4">
    <location>
        <begin position="1"/>
        <end position="47"/>
    </location>
</feature>
<organism evidence="5 6">
    <name type="scientific">Psychrobacter halodurans</name>
    <dbReference type="NCBI Taxonomy" id="2818439"/>
    <lineage>
        <taxon>Bacteria</taxon>
        <taxon>Pseudomonadati</taxon>
        <taxon>Pseudomonadota</taxon>
        <taxon>Gammaproteobacteria</taxon>
        <taxon>Moraxellales</taxon>
        <taxon>Moraxellaceae</taxon>
        <taxon>Psychrobacter</taxon>
    </lineage>
</organism>
<evidence type="ECO:0000256" key="1">
    <source>
        <dbReference type="SAM" id="MobiDB-lite"/>
    </source>
</evidence>
<feature type="domain" description="Trimeric autotransporter adhesin YadA-like head" evidence="2">
    <location>
        <begin position="231"/>
        <end position="255"/>
    </location>
</feature>
<dbReference type="SUPFAM" id="SSF101967">
    <property type="entry name" value="Adhesin YadA, collagen-binding domain"/>
    <property type="match status" value="4"/>
</dbReference>
<feature type="compositionally biased region" description="Polar residues" evidence="1">
    <location>
        <begin position="172"/>
        <end position="185"/>
    </location>
</feature>
<feature type="domain" description="Trimeric autotransporter adhesin YadA-like head" evidence="2">
    <location>
        <begin position="461"/>
        <end position="489"/>
    </location>
</feature>
<sequence>MNRNYKVIWNRSLGCFMAVAEYAKARGKSSNRAVSSGSAASSAVSSGTKLMRLTAICTGLAASGFSMQVVAVVGPNSIDTEVCDATSNPSTAADRSSGDIAIGCGSDASGRNNIAIGGNATTKVDAGETQGAQSVAIGYDAQTKGDQSVGLGANVRASGNSSIAIGGDDLDSASSRNIDGTSNNGLNSGDVNEAFKKFAGRDLVYTDANGANDPNIPDVNRKQYIGTETAGPASVAIGVQAQSIGALSTAFGTQATSIGVGSAAFGVSATATKSGSVALGAGAQTDNDATSEKTVVIGGKTYNFAGSVLDGTDVKTGAQVSVGMTGLERQIKNVAGGKISADSTDAINGSQLAATNSALEDTNTNVATNTGNIADLANGRTGIVRQDTGTGPITVGAATGGTSVDFTNSTGNARTLTGVANGVNDNDAVNFGQLNQTVADNKIKYFSVNSTAGGNVNNDGAQGTNAIAIGKDAEVADGHYSSIAMGLGAKVAREPDTGANISFGAVAIGNKAWARGTNSVALGTDATTSIYDRGVAIGNKAGSLGSDATAIGSEAVAASAGVALGNKAKAHNTRSIAIGDNAVVGGDTADVASSYGIAIGQRSRVKGEASIAIGRLANTSGVDALAIGRESIAAANGTAIGAGAKANKAGGVAIGADSIANIEAGIKGFDPSTGGATTKTSNVWQSTRAAVALGDSDNGVTRQLTGLAAGTNDSDAVNVAQLRTTNDRVTTNTDDIADINAGRTGIVRQDAGTGAITVGAQT</sequence>
<keyword evidence="6" id="KW-1185">Reference proteome</keyword>
<dbReference type="Pfam" id="PF13018">
    <property type="entry name" value="ESPR"/>
    <property type="match status" value="1"/>
</dbReference>
<feature type="domain" description="Trimeric autotransporter adhesin YadA-like head" evidence="2">
    <location>
        <begin position="635"/>
        <end position="658"/>
    </location>
</feature>
<protein>
    <recommendedName>
        <fullName evidence="7">Trimeric autotransporter adhesin</fullName>
    </recommendedName>
</protein>
<evidence type="ECO:0000313" key="5">
    <source>
        <dbReference type="EMBL" id="MBO1517969.1"/>
    </source>
</evidence>